<name>A0A0V0H6E3_SOLCH</name>
<organism evidence="1">
    <name type="scientific">Solanum chacoense</name>
    <name type="common">Chaco potato</name>
    <dbReference type="NCBI Taxonomy" id="4108"/>
    <lineage>
        <taxon>Eukaryota</taxon>
        <taxon>Viridiplantae</taxon>
        <taxon>Streptophyta</taxon>
        <taxon>Embryophyta</taxon>
        <taxon>Tracheophyta</taxon>
        <taxon>Spermatophyta</taxon>
        <taxon>Magnoliopsida</taxon>
        <taxon>eudicotyledons</taxon>
        <taxon>Gunneridae</taxon>
        <taxon>Pentapetalae</taxon>
        <taxon>asterids</taxon>
        <taxon>lamiids</taxon>
        <taxon>Solanales</taxon>
        <taxon>Solanaceae</taxon>
        <taxon>Solanoideae</taxon>
        <taxon>Solaneae</taxon>
        <taxon>Solanum</taxon>
    </lineage>
</organism>
<protein>
    <submittedName>
        <fullName evidence="1">Putative ovule protein</fullName>
    </submittedName>
</protein>
<reference evidence="1" key="1">
    <citation type="submission" date="2015-12" db="EMBL/GenBank/DDBJ databases">
        <title>Gene expression during late stages of embryo sac development: a critical building block for successful pollen-pistil interactions.</title>
        <authorList>
            <person name="Liu Y."/>
            <person name="Joly V."/>
            <person name="Sabar M."/>
            <person name="Matton D.P."/>
        </authorList>
    </citation>
    <scope>NUCLEOTIDE SEQUENCE</scope>
</reference>
<dbReference type="EMBL" id="GEDG01024503">
    <property type="protein sequence ID" value="JAP15924.1"/>
    <property type="molecule type" value="Transcribed_RNA"/>
</dbReference>
<dbReference type="AlphaFoldDB" id="A0A0V0H6E3"/>
<proteinExistence type="predicted"/>
<accession>A0A0V0H6E3</accession>
<sequence length="99" mass="11515">MMSTHWLPHLHLHHLVLQPQRLERRGTIGPIWRCRHYSCGWEVLARVQRSARGSGSDVHLRRPGDNEDARLERFRQQVAGASSSGHYRWCSPNCNRGTH</sequence>
<evidence type="ECO:0000313" key="1">
    <source>
        <dbReference type="EMBL" id="JAP15924.1"/>
    </source>
</evidence>